<dbReference type="Proteomes" id="UP001366085">
    <property type="component" value="Unassembled WGS sequence"/>
</dbReference>
<evidence type="ECO:0000313" key="3">
    <source>
        <dbReference type="Proteomes" id="UP001366085"/>
    </source>
</evidence>
<feature type="compositionally biased region" description="Polar residues" evidence="1">
    <location>
        <begin position="1"/>
        <end position="10"/>
    </location>
</feature>
<dbReference type="EMBL" id="JBBDGN010000004">
    <property type="protein sequence ID" value="MEJ1091202.1"/>
    <property type="molecule type" value="Genomic_DNA"/>
</dbReference>
<reference evidence="2 3" key="1">
    <citation type="submission" date="2024-02" db="EMBL/GenBank/DDBJ databases">
        <authorList>
            <person name="Saticioglu I.B."/>
        </authorList>
    </citation>
    <scope>NUCLEOTIDE SEQUENCE [LARGE SCALE GENOMIC DNA]</scope>
    <source>
        <strain evidence="2 3">Mu-43</strain>
    </source>
</reference>
<evidence type="ECO:0000256" key="1">
    <source>
        <dbReference type="SAM" id="MobiDB-lite"/>
    </source>
</evidence>
<sequence>MADNDPTQNPEPGDPDVNFEPESDEPDIEDDEPDEIDEGERRDGGPRAGAGGSDDLPPVPRPINWRTLSSDDAEHEWLDLNEWVNWLRHEFALPPQIVPPMWHRHPELVWELSALYTRWLGCYDPEQDAAGAISFMTDFAAARTRLREWVQISGTRLDRDRPSRQTVWPGEDPLRAGEEIPITDRDEDFVDFVVEDVTRRAEAEAAFLRDETPPV</sequence>
<feature type="region of interest" description="Disordered" evidence="1">
    <location>
        <begin position="1"/>
        <end position="61"/>
    </location>
</feature>
<proteinExistence type="predicted"/>
<accession>A0ABU8LKL3</accession>
<evidence type="ECO:0008006" key="4">
    <source>
        <dbReference type="Google" id="ProtNLM"/>
    </source>
</evidence>
<name>A0ABU8LKL3_9MICO</name>
<dbReference type="RefSeq" id="WP_337318529.1">
    <property type="nucleotide sequence ID" value="NZ_JBBDGN010000004.1"/>
</dbReference>
<feature type="compositionally biased region" description="Acidic residues" evidence="1">
    <location>
        <begin position="13"/>
        <end position="38"/>
    </location>
</feature>
<organism evidence="2 3">
    <name type="scientific">Microbacterium istanbulense</name>
    <dbReference type="NCBI Taxonomy" id="3122049"/>
    <lineage>
        <taxon>Bacteria</taxon>
        <taxon>Bacillati</taxon>
        <taxon>Actinomycetota</taxon>
        <taxon>Actinomycetes</taxon>
        <taxon>Micrococcales</taxon>
        <taxon>Microbacteriaceae</taxon>
        <taxon>Microbacterium</taxon>
    </lineage>
</organism>
<gene>
    <name evidence="2" type="ORF">WDU93_05790</name>
</gene>
<keyword evidence="3" id="KW-1185">Reference proteome</keyword>
<comment type="caution">
    <text evidence="2">The sequence shown here is derived from an EMBL/GenBank/DDBJ whole genome shotgun (WGS) entry which is preliminary data.</text>
</comment>
<protein>
    <recommendedName>
        <fullName evidence="4">DUF4913 domain-containing protein</fullName>
    </recommendedName>
</protein>
<evidence type="ECO:0000313" key="2">
    <source>
        <dbReference type="EMBL" id="MEJ1091202.1"/>
    </source>
</evidence>